<feature type="domain" description="4Fe-4S Wbl-type" evidence="12">
    <location>
        <begin position="14"/>
        <end position="71"/>
    </location>
</feature>
<dbReference type="GO" id="GO:0035731">
    <property type="term" value="F:dinitrosyl-iron complex binding"/>
    <property type="evidence" value="ECO:0007669"/>
    <property type="project" value="UniProtKB-UniRule"/>
</dbReference>
<dbReference type="GO" id="GO:0045454">
    <property type="term" value="P:cell redox homeostasis"/>
    <property type="evidence" value="ECO:0007669"/>
    <property type="project" value="TreeGrafter"/>
</dbReference>
<dbReference type="PANTHER" id="PTHR38839">
    <property type="entry name" value="TRANSCRIPTIONAL REGULATOR WHID-RELATED"/>
    <property type="match status" value="1"/>
</dbReference>
<keyword evidence="10 11" id="KW-0804">Transcription</keyword>
<evidence type="ECO:0000256" key="10">
    <source>
        <dbReference type="ARBA" id="ARBA00023163"/>
    </source>
</evidence>
<dbReference type="GO" id="GO:0045892">
    <property type="term" value="P:negative regulation of DNA-templated transcription"/>
    <property type="evidence" value="ECO:0007669"/>
    <property type="project" value="TreeGrafter"/>
</dbReference>
<dbReference type="GO" id="GO:0051539">
    <property type="term" value="F:4 iron, 4 sulfur cluster binding"/>
    <property type="evidence" value="ECO:0007669"/>
    <property type="project" value="UniProtKB-UniRule"/>
</dbReference>
<dbReference type="InterPro" id="IPR003482">
    <property type="entry name" value="Whib"/>
</dbReference>
<comment type="cofactor">
    <cofactor evidence="11">
        <name>[4Fe-4S] cluster</name>
        <dbReference type="ChEBI" id="CHEBI:49883"/>
    </cofactor>
    <text evidence="11">Binds 1 [4Fe-4S] cluster per subunit. Following nitrosylation of the [4Fe-4S] cluster binds 1 [4Fe-8(NO)] cluster per subunit.</text>
</comment>
<protein>
    <recommendedName>
        <fullName evidence="11">Transcriptional regulator WhiB</fullName>
    </recommendedName>
</protein>
<comment type="subcellular location">
    <subcellularLocation>
        <location evidence="1 11">Cytoplasm</location>
    </subcellularLocation>
</comment>
<dbReference type="GO" id="GO:0003677">
    <property type="term" value="F:DNA binding"/>
    <property type="evidence" value="ECO:0007669"/>
    <property type="project" value="UniProtKB-UniRule"/>
</dbReference>
<reference evidence="13 14" key="1">
    <citation type="submission" date="2019-03" db="EMBL/GenBank/DDBJ databases">
        <title>Genomic Encyclopedia of Archaeal and Bacterial Type Strains, Phase II (KMG-II): from individual species to whole genera.</title>
        <authorList>
            <person name="Goeker M."/>
        </authorList>
    </citation>
    <scope>NUCLEOTIDE SEQUENCE [LARGE SCALE GENOMIC DNA]</scope>
    <source>
        <strain evidence="13 14">DSM 24323</strain>
    </source>
</reference>
<dbReference type="RefSeq" id="WP_208292788.1">
    <property type="nucleotide sequence ID" value="NZ_CP171129.1"/>
</dbReference>
<evidence type="ECO:0000256" key="8">
    <source>
        <dbReference type="ARBA" id="ARBA00023125"/>
    </source>
</evidence>
<keyword evidence="6 11" id="KW-0411">Iron-sulfur</keyword>
<dbReference type="InterPro" id="IPR034768">
    <property type="entry name" value="4FE4S_WBL"/>
</dbReference>
<keyword evidence="14" id="KW-1185">Reference proteome</keyword>
<dbReference type="GO" id="GO:0046872">
    <property type="term" value="F:metal ion binding"/>
    <property type="evidence" value="ECO:0007669"/>
    <property type="project" value="UniProtKB-KW"/>
</dbReference>
<dbReference type="PROSITE" id="PS51674">
    <property type="entry name" value="4FE4S_WBL"/>
    <property type="match status" value="1"/>
</dbReference>
<organism evidence="13 14">
    <name type="scientific">Naumannella halotolerans</name>
    <dbReference type="NCBI Taxonomy" id="993414"/>
    <lineage>
        <taxon>Bacteria</taxon>
        <taxon>Bacillati</taxon>
        <taxon>Actinomycetota</taxon>
        <taxon>Actinomycetes</taxon>
        <taxon>Propionibacteriales</taxon>
        <taxon>Propionibacteriaceae</taxon>
        <taxon>Naumannella</taxon>
    </lineage>
</organism>
<dbReference type="Proteomes" id="UP000295371">
    <property type="component" value="Unassembled WGS sequence"/>
</dbReference>
<dbReference type="Pfam" id="PF02467">
    <property type="entry name" value="Whib"/>
    <property type="match status" value="1"/>
</dbReference>
<evidence type="ECO:0000313" key="13">
    <source>
        <dbReference type="EMBL" id="TDT33699.1"/>
    </source>
</evidence>
<keyword evidence="8 11" id="KW-0238">DNA-binding</keyword>
<dbReference type="AlphaFoldDB" id="A0A4R7JB95"/>
<keyword evidence="4 11" id="KW-0479">Metal-binding</keyword>
<comment type="caution">
    <text evidence="13">The sequence shown here is derived from an EMBL/GenBank/DDBJ whole genome shotgun (WGS) entry which is preliminary data.</text>
</comment>
<name>A0A4R7JB95_9ACTN</name>
<feature type="binding site" evidence="11">
    <location>
        <position position="47"/>
    </location>
    <ligand>
        <name>[4Fe-4S] cluster</name>
        <dbReference type="ChEBI" id="CHEBI:49883"/>
    </ligand>
</feature>
<proteinExistence type="inferred from homology"/>
<dbReference type="GO" id="GO:0005737">
    <property type="term" value="C:cytoplasm"/>
    <property type="evidence" value="ECO:0007669"/>
    <property type="project" value="UniProtKB-SubCell"/>
</dbReference>
<evidence type="ECO:0000313" key="14">
    <source>
        <dbReference type="Proteomes" id="UP000295371"/>
    </source>
</evidence>
<keyword evidence="5 11" id="KW-0408">Iron</keyword>
<feature type="binding site" evidence="11">
    <location>
        <position position="38"/>
    </location>
    <ligand>
        <name>[4Fe-4S] cluster</name>
        <dbReference type="ChEBI" id="CHEBI:49883"/>
    </ligand>
</feature>
<dbReference type="GO" id="GO:0047134">
    <property type="term" value="F:protein-disulfide reductase [NAD(P)H] activity"/>
    <property type="evidence" value="ECO:0007669"/>
    <property type="project" value="TreeGrafter"/>
</dbReference>
<evidence type="ECO:0000256" key="3">
    <source>
        <dbReference type="ARBA" id="ARBA00022485"/>
    </source>
</evidence>
<keyword evidence="11" id="KW-0963">Cytoplasm</keyword>
<comment type="similarity">
    <text evidence="2 11">Belongs to the WhiB family.</text>
</comment>
<feature type="binding site" evidence="11">
    <location>
        <position position="15"/>
    </location>
    <ligand>
        <name>[4Fe-4S] cluster</name>
        <dbReference type="ChEBI" id="CHEBI:49883"/>
    </ligand>
</feature>
<evidence type="ECO:0000256" key="9">
    <source>
        <dbReference type="ARBA" id="ARBA00023157"/>
    </source>
</evidence>
<evidence type="ECO:0000256" key="5">
    <source>
        <dbReference type="ARBA" id="ARBA00023004"/>
    </source>
</evidence>
<comment type="function">
    <text evidence="11">Acts as a transcriptional regulator. Probably redox-responsive. The apo- but not holo-form probably binds DNA.</text>
</comment>
<keyword evidence="3 11" id="KW-0004">4Fe-4S</keyword>
<feature type="binding site" evidence="11">
    <location>
        <position position="41"/>
    </location>
    <ligand>
        <name>[4Fe-4S] cluster</name>
        <dbReference type="ChEBI" id="CHEBI:49883"/>
    </ligand>
</feature>
<comment type="PTM">
    <text evidence="11">Upon Fe-S cluster removal intramolecular disulfide bonds are formed.</text>
</comment>
<keyword evidence="7 11" id="KW-0805">Transcription regulation</keyword>
<dbReference type="PANTHER" id="PTHR38839:SF2">
    <property type="entry name" value="TRANSCRIPTIONAL REGULATOR WHIB7-RELATED"/>
    <property type="match status" value="1"/>
</dbReference>
<sequence length="112" mass="12189">MTARLDEVRTQALPCHLVDPEVFFAESPNDVEFAKSLCTDCPLRTQCLAGASERAEAAGVWGGELFVNGVIVSRKRGRGRPRKNPAPVQPVVRREVAPNPLRVPTRVGTRAA</sequence>
<keyword evidence="9 11" id="KW-1015">Disulfide bond</keyword>
<comment type="PTM">
    <text evidence="11">The Fe-S cluster can be nitrosylated by nitric oxide (NO).</text>
</comment>
<dbReference type="HAMAP" id="MF_01479">
    <property type="entry name" value="WhiB"/>
    <property type="match status" value="1"/>
</dbReference>
<evidence type="ECO:0000256" key="2">
    <source>
        <dbReference type="ARBA" id="ARBA00006597"/>
    </source>
</evidence>
<evidence type="ECO:0000256" key="4">
    <source>
        <dbReference type="ARBA" id="ARBA00022723"/>
    </source>
</evidence>
<gene>
    <name evidence="11" type="primary">whiB</name>
    <name evidence="13" type="ORF">CLV29_1326</name>
</gene>
<evidence type="ECO:0000259" key="12">
    <source>
        <dbReference type="PROSITE" id="PS51674"/>
    </source>
</evidence>
<evidence type="ECO:0000256" key="6">
    <source>
        <dbReference type="ARBA" id="ARBA00023014"/>
    </source>
</evidence>
<evidence type="ECO:0000256" key="7">
    <source>
        <dbReference type="ARBA" id="ARBA00023015"/>
    </source>
</evidence>
<evidence type="ECO:0000256" key="11">
    <source>
        <dbReference type="HAMAP-Rule" id="MF_01479"/>
    </source>
</evidence>
<accession>A0A4R7JB95</accession>
<dbReference type="EMBL" id="SOAW01000001">
    <property type="protein sequence ID" value="TDT33699.1"/>
    <property type="molecule type" value="Genomic_DNA"/>
</dbReference>
<evidence type="ECO:0000256" key="1">
    <source>
        <dbReference type="ARBA" id="ARBA00004496"/>
    </source>
</evidence>